<gene>
    <name evidence="1" type="ORF">LDX53_05725</name>
</gene>
<dbReference type="RefSeq" id="WP_046327309.1">
    <property type="nucleotide sequence ID" value="NZ_BPOZ01000002.1"/>
</dbReference>
<name>A0AA47B310_9LACO</name>
<sequence length="190" mass="21927">MLTLNFAQIKNSKEPLTHIECEVQPEKEFLKRSQNLVYQVKNIKLSGAVFYNQPYVTGDFHVVAQLVVPSSRSLEPVDFQEDFHFSENYTDTDVAKEESAESEIPIVKVENEIIDLQKAIEDNILLHIPTTILTKKEKQENLYPRGKGWSVISEDDFVKEQKEQVNPAFAKLKDLFTENNKNLNNENKNN</sequence>
<dbReference type="Proteomes" id="UP001164557">
    <property type="component" value="Chromosome"/>
</dbReference>
<evidence type="ECO:0000313" key="2">
    <source>
        <dbReference type="Proteomes" id="UP001164557"/>
    </source>
</evidence>
<dbReference type="Pfam" id="PF02620">
    <property type="entry name" value="YceD"/>
    <property type="match status" value="1"/>
</dbReference>
<keyword evidence="2" id="KW-1185">Reference proteome</keyword>
<reference evidence="1" key="1">
    <citation type="submission" date="2021-09" db="EMBL/GenBank/DDBJ databases">
        <title>Lactobacillus species from Apis mellifera, Switzerland.</title>
        <authorList>
            <person name="Pfister J."/>
            <person name="Brown A."/>
            <person name="Neumann P."/>
            <person name="Collaud A."/>
            <person name="Retschnig G."/>
            <person name="Perreten V."/>
        </authorList>
    </citation>
    <scope>NUCLEOTIDE SEQUENCE</scope>
    <source>
        <strain evidence="1">IBH002</strain>
    </source>
</reference>
<proteinExistence type="predicted"/>
<evidence type="ECO:0000313" key="1">
    <source>
        <dbReference type="EMBL" id="UZX29089.1"/>
    </source>
</evidence>
<protein>
    <submittedName>
        <fullName evidence="1">DUF177 domain-containing protein</fullName>
    </submittedName>
</protein>
<dbReference type="EMBL" id="CP084389">
    <property type="protein sequence ID" value="UZX29089.1"/>
    <property type="molecule type" value="Genomic_DNA"/>
</dbReference>
<accession>A0AA47B310</accession>
<dbReference type="AlphaFoldDB" id="A0AA47B310"/>
<dbReference type="InterPro" id="IPR003772">
    <property type="entry name" value="YceD"/>
</dbReference>
<organism evidence="1 2">
    <name type="scientific">Lactobacillus helsingborgensis</name>
    <dbReference type="NCBI Taxonomy" id="1218494"/>
    <lineage>
        <taxon>Bacteria</taxon>
        <taxon>Bacillati</taxon>
        <taxon>Bacillota</taxon>
        <taxon>Bacilli</taxon>
        <taxon>Lactobacillales</taxon>
        <taxon>Lactobacillaceae</taxon>
        <taxon>Lactobacillus</taxon>
    </lineage>
</organism>